<proteinExistence type="predicted"/>
<dbReference type="Gene3D" id="2.60.40.10">
    <property type="entry name" value="Immunoglobulins"/>
    <property type="match status" value="2"/>
</dbReference>
<dbReference type="Pfam" id="PF16158">
    <property type="entry name" value="N_BRCA1_IG"/>
    <property type="match status" value="1"/>
</dbReference>
<feature type="region of interest" description="Disordered" evidence="5">
    <location>
        <begin position="439"/>
        <end position="474"/>
    </location>
</feature>
<evidence type="ECO:0000256" key="1">
    <source>
        <dbReference type="ARBA" id="ARBA00022723"/>
    </source>
</evidence>
<dbReference type="InterPro" id="IPR000433">
    <property type="entry name" value="Znf_ZZ"/>
</dbReference>
<dbReference type="GO" id="GO:0016236">
    <property type="term" value="P:macroautophagy"/>
    <property type="evidence" value="ECO:0007669"/>
    <property type="project" value="TreeGrafter"/>
</dbReference>
<keyword evidence="1" id="KW-0479">Metal-binding</keyword>
<dbReference type="GO" id="GO:0000407">
    <property type="term" value="C:phagophore assembly site"/>
    <property type="evidence" value="ECO:0007669"/>
    <property type="project" value="TreeGrafter"/>
</dbReference>
<keyword evidence="3" id="KW-0862">Zinc</keyword>
<dbReference type="InterPro" id="IPR013783">
    <property type="entry name" value="Ig-like_fold"/>
</dbReference>
<feature type="compositionally biased region" description="Low complexity" evidence="5">
    <location>
        <begin position="10"/>
        <end position="30"/>
    </location>
</feature>
<dbReference type="OrthoDB" id="661148at2759"/>
<dbReference type="PANTHER" id="PTHR20930">
    <property type="entry name" value="OVARIAN CARCINOMA ANTIGEN CA125-RELATED"/>
    <property type="match status" value="1"/>
</dbReference>
<dbReference type="EMBL" id="KZ819483">
    <property type="protein sequence ID" value="PWN39236.1"/>
    <property type="molecule type" value="Genomic_DNA"/>
</dbReference>
<dbReference type="Proteomes" id="UP000245783">
    <property type="component" value="Unassembled WGS sequence"/>
</dbReference>
<dbReference type="PROSITE" id="PS50135">
    <property type="entry name" value="ZF_ZZ_2"/>
    <property type="match status" value="1"/>
</dbReference>
<name>A0A316VNT2_9BASI</name>
<dbReference type="GeneID" id="37036772"/>
<evidence type="ECO:0000256" key="2">
    <source>
        <dbReference type="ARBA" id="ARBA00022771"/>
    </source>
</evidence>
<keyword evidence="8" id="KW-1185">Reference proteome</keyword>
<evidence type="ECO:0000256" key="3">
    <source>
        <dbReference type="ARBA" id="ARBA00022833"/>
    </source>
</evidence>
<dbReference type="SMART" id="SM00291">
    <property type="entry name" value="ZnF_ZZ"/>
    <property type="match status" value="2"/>
</dbReference>
<dbReference type="GO" id="GO:0008270">
    <property type="term" value="F:zinc ion binding"/>
    <property type="evidence" value="ECO:0007669"/>
    <property type="project" value="UniProtKB-KW"/>
</dbReference>
<organism evidence="7 8">
    <name type="scientific">Ceraceosorus guamensis</name>
    <dbReference type="NCBI Taxonomy" id="1522189"/>
    <lineage>
        <taxon>Eukaryota</taxon>
        <taxon>Fungi</taxon>
        <taxon>Dikarya</taxon>
        <taxon>Basidiomycota</taxon>
        <taxon>Ustilaginomycotina</taxon>
        <taxon>Exobasidiomycetes</taxon>
        <taxon>Ceraceosorales</taxon>
        <taxon>Ceraceosoraceae</taxon>
        <taxon>Ceraceosorus</taxon>
    </lineage>
</organism>
<dbReference type="SUPFAM" id="SSF57850">
    <property type="entry name" value="RING/U-box"/>
    <property type="match status" value="2"/>
</dbReference>
<feature type="domain" description="ZZ-type" evidence="6">
    <location>
        <begin position="336"/>
        <end position="393"/>
    </location>
</feature>
<feature type="compositionally biased region" description="Low complexity" evidence="5">
    <location>
        <begin position="96"/>
        <end position="114"/>
    </location>
</feature>
<feature type="compositionally biased region" description="Low complexity" evidence="5">
    <location>
        <begin position="122"/>
        <end position="150"/>
    </location>
</feature>
<dbReference type="Gene3D" id="3.30.60.90">
    <property type="match status" value="2"/>
</dbReference>
<feature type="compositionally biased region" description="Basic and acidic residues" evidence="5">
    <location>
        <begin position="34"/>
        <end position="55"/>
    </location>
</feature>
<feature type="compositionally biased region" description="Polar residues" evidence="5">
    <location>
        <begin position="192"/>
        <end position="218"/>
    </location>
</feature>
<evidence type="ECO:0000313" key="7">
    <source>
        <dbReference type="EMBL" id="PWN39236.1"/>
    </source>
</evidence>
<evidence type="ECO:0000313" key="8">
    <source>
        <dbReference type="Proteomes" id="UP000245783"/>
    </source>
</evidence>
<dbReference type="InParanoid" id="A0A316VNT2"/>
<evidence type="ECO:0000259" key="6">
    <source>
        <dbReference type="PROSITE" id="PS50135"/>
    </source>
</evidence>
<evidence type="ECO:0000256" key="4">
    <source>
        <dbReference type="PROSITE-ProRule" id="PRU00228"/>
    </source>
</evidence>
<feature type="region of interest" description="Disordered" evidence="5">
    <location>
        <begin position="806"/>
        <end position="844"/>
    </location>
</feature>
<dbReference type="RefSeq" id="XP_025366396.1">
    <property type="nucleotide sequence ID" value="XM_025514902.1"/>
</dbReference>
<dbReference type="PANTHER" id="PTHR20930:SF2">
    <property type="entry name" value="NEXT TO BRCA1 GENE 1 PROTEIN"/>
    <property type="match status" value="1"/>
</dbReference>
<dbReference type="InterPro" id="IPR043145">
    <property type="entry name" value="Znf_ZZ_sf"/>
</dbReference>
<sequence>MTSHEWRARASSPDGGSSTSTASATDTQGSWERIQPEMSRKRAAEEAAEDVRSIHSSEFGARSESGGDGDGDGETGRSMAGESVQLIPPVERMDLSSAEEAQAAAASRRSSEGSNGDRTLDAAAEARSTLESSSSSSSSSAAQPASMMDPSPTPPPPNEATARRMEEIRDQLVSLLTKHQAPRAVLPPSGMDASTPTGDNGSNHTSRSGASTPTQSGIAAGRYTSSEVFGGAAISIATQNSQRGPSATHGAACEMCGENLRSSIRWVCLDCPGGKWNACDECFGMVVDENHPHHTFVKVMGAKDVWRPQQQTQLGSRTHRNASSVNEYADPKTIFHLGISCSACQGAIIGARYRCATPDEACKGVNLCENCEASPIAPHPRDHPLLKYKLPIDSCKEVDLLDRTALDGVIAALLQNEENDPMERNKVNPLALLAAPSRFTPAGRDPVEPSISDSSAEWQEIPPSAAPTRQEADPRRTLVWQAQMIEDGETPWGSSVQPGAIFAKSWKVQIPDESPAWSKGARIARQSMPTLSRPDSHTLRTVSDATIWPGSVITITLWNLRAPELPGTYEESWRLVDNTLTGNNFGDPLIVRIRVQPYAQTAQQEAKQVDAEMTASVHIKSEPPGNRPCGPAHRPMSKSTYGLAPFQATILTSTSRWGPNENYTDAWKPRMVPEGATIAHSWQIRNSSTRSWPLIDAKGPTNNIRPDSSTLAHTLWGRTLLLLRKSTRSALCCDTDDASFSIPQKTLSPGQEACITIRGLKLPAFPTSEMMSTVLVEETWQLVTSDGMEIGESLLISLFMRKNEVKEGQGKGQGKNKGKAAQVEGEDFEMDGPHSHSLPPPPSA</sequence>
<gene>
    <name evidence="7" type="ORF">IE81DRAFT_326737</name>
</gene>
<reference evidence="7 8" key="1">
    <citation type="journal article" date="2018" name="Mol. Biol. Evol.">
        <title>Broad Genomic Sampling Reveals a Smut Pathogenic Ancestry of the Fungal Clade Ustilaginomycotina.</title>
        <authorList>
            <person name="Kijpornyongpan T."/>
            <person name="Mondo S.J."/>
            <person name="Barry K."/>
            <person name="Sandor L."/>
            <person name="Lee J."/>
            <person name="Lipzen A."/>
            <person name="Pangilinan J."/>
            <person name="LaButti K."/>
            <person name="Hainaut M."/>
            <person name="Henrissat B."/>
            <person name="Grigoriev I.V."/>
            <person name="Spatafora J.W."/>
            <person name="Aime M.C."/>
        </authorList>
    </citation>
    <scope>NUCLEOTIDE SEQUENCE [LARGE SCALE GENOMIC DNA]</scope>
    <source>
        <strain evidence="7 8">MCA 4658</strain>
    </source>
</reference>
<dbReference type="GO" id="GO:0043130">
    <property type="term" value="F:ubiquitin binding"/>
    <property type="evidence" value="ECO:0007669"/>
    <property type="project" value="TreeGrafter"/>
</dbReference>
<protein>
    <recommendedName>
        <fullName evidence="6">ZZ-type domain-containing protein</fullName>
    </recommendedName>
</protein>
<evidence type="ECO:0000256" key="5">
    <source>
        <dbReference type="SAM" id="MobiDB-lite"/>
    </source>
</evidence>
<accession>A0A316VNT2</accession>
<feature type="region of interest" description="Disordered" evidence="5">
    <location>
        <begin position="181"/>
        <end position="218"/>
    </location>
</feature>
<feature type="region of interest" description="Disordered" evidence="5">
    <location>
        <begin position="1"/>
        <end position="161"/>
    </location>
</feature>
<dbReference type="AlphaFoldDB" id="A0A316VNT2"/>
<keyword evidence="2 4" id="KW-0863">Zinc-finger</keyword>
<dbReference type="CDD" id="cd02340">
    <property type="entry name" value="ZZ_NBR1_like"/>
    <property type="match status" value="1"/>
</dbReference>
<dbReference type="STRING" id="1522189.A0A316VNT2"/>
<dbReference type="InterPro" id="IPR032350">
    <property type="entry name" value="Nbr1_FW"/>
</dbReference>